<accession>A0AAN9MX32</accession>
<evidence type="ECO:0000313" key="1">
    <source>
        <dbReference type="EMBL" id="KAK7359904.1"/>
    </source>
</evidence>
<sequence length="109" mass="12589">MRLPYINQHSSSMSTMPNRFNCGISPSYDSTNIPFSPVQTSPFNANTSSSHKRLCKKFETSYRRKHGYLAHQDPARDFSFPASLENHWPLFRLAVYKALYEQLISQKGE</sequence>
<dbReference type="AlphaFoldDB" id="A0AAN9MX32"/>
<protein>
    <submittedName>
        <fullName evidence="1">Uncharacterized protein</fullName>
    </submittedName>
</protein>
<reference evidence="1 2" key="1">
    <citation type="submission" date="2024-01" db="EMBL/GenBank/DDBJ databases">
        <title>The genomes of 5 underutilized Papilionoideae crops provide insights into root nodulation and disease resistanc.</title>
        <authorList>
            <person name="Jiang F."/>
        </authorList>
    </citation>
    <scope>NUCLEOTIDE SEQUENCE [LARGE SCALE GENOMIC DNA]</scope>
    <source>
        <strain evidence="1">LVBAO_FW01</strain>
        <tissue evidence="1">Leaves</tissue>
    </source>
</reference>
<dbReference type="EMBL" id="JAYMYQ010000001">
    <property type="protein sequence ID" value="KAK7359904.1"/>
    <property type="molecule type" value="Genomic_DNA"/>
</dbReference>
<proteinExistence type="predicted"/>
<evidence type="ECO:0000313" key="2">
    <source>
        <dbReference type="Proteomes" id="UP001367508"/>
    </source>
</evidence>
<keyword evidence="2" id="KW-1185">Reference proteome</keyword>
<gene>
    <name evidence="1" type="ORF">VNO77_01872</name>
</gene>
<organism evidence="1 2">
    <name type="scientific">Canavalia gladiata</name>
    <name type="common">Sword bean</name>
    <name type="synonym">Dolichos gladiatus</name>
    <dbReference type="NCBI Taxonomy" id="3824"/>
    <lineage>
        <taxon>Eukaryota</taxon>
        <taxon>Viridiplantae</taxon>
        <taxon>Streptophyta</taxon>
        <taxon>Embryophyta</taxon>
        <taxon>Tracheophyta</taxon>
        <taxon>Spermatophyta</taxon>
        <taxon>Magnoliopsida</taxon>
        <taxon>eudicotyledons</taxon>
        <taxon>Gunneridae</taxon>
        <taxon>Pentapetalae</taxon>
        <taxon>rosids</taxon>
        <taxon>fabids</taxon>
        <taxon>Fabales</taxon>
        <taxon>Fabaceae</taxon>
        <taxon>Papilionoideae</taxon>
        <taxon>50 kb inversion clade</taxon>
        <taxon>NPAAA clade</taxon>
        <taxon>indigoferoid/millettioid clade</taxon>
        <taxon>Phaseoleae</taxon>
        <taxon>Canavalia</taxon>
    </lineage>
</organism>
<dbReference type="Proteomes" id="UP001367508">
    <property type="component" value="Unassembled WGS sequence"/>
</dbReference>
<comment type="caution">
    <text evidence="1">The sequence shown here is derived from an EMBL/GenBank/DDBJ whole genome shotgun (WGS) entry which is preliminary data.</text>
</comment>
<name>A0AAN9MX32_CANGL</name>